<keyword evidence="3" id="KW-1185">Reference proteome</keyword>
<organism evidence="2 3">
    <name type="scientific">Liparis tanakae</name>
    <name type="common">Tanaka's snailfish</name>
    <dbReference type="NCBI Taxonomy" id="230148"/>
    <lineage>
        <taxon>Eukaryota</taxon>
        <taxon>Metazoa</taxon>
        <taxon>Chordata</taxon>
        <taxon>Craniata</taxon>
        <taxon>Vertebrata</taxon>
        <taxon>Euteleostomi</taxon>
        <taxon>Actinopterygii</taxon>
        <taxon>Neopterygii</taxon>
        <taxon>Teleostei</taxon>
        <taxon>Neoteleostei</taxon>
        <taxon>Acanthomorphata</taxon>
        <taxon>Eupercaria</taxon>
        <taxon>Perciformes</taxon>
        <taxon>Cottioidei</taxon>
        <taxon>Cottales</taxon>
        <taxon>Liparidae</taxon>
        <taxon>Liparis</taxon>
    </lineage>
</organism>
<name>A0A4Z2I2R3_9TELE</name>
<dbReference type="AlphaFoldDB" id="A0A4Z2I2R3"/>
<evidence type="ECO:0000313" key="3">
    <source>
        <dbReference type="Proteomes" id="UP000314294"/>
    </source>
</evidence>
<reference evidence="2 3" key="1">
    <citation type="submission" date="2019-03" db="EMBL/GenBank/DDBJ databases">
        <title>First draft genome of Liparis tanakae, snailfish: a comprehensive survey of snailfish specific genes.</title>
        <authorList>
            <person name="Kim W."/>
            <person name="Song I."/>
            <person name="Jeong J.-H."/>
            <person name="Kim D."/>
            <person name="Kim S."/>
            <person name="Ryu S."/>
            <person name="Song J.Y."/>
            <person name="Lee S.K."/>
        </authorList>
    </citation>
    <scope>NUCLEOTIDE SEQUENCE [LARGE SCALE GENOMIC DNA]</scope>
    <source>
        <tissue evidence="2">Muscle</tissue>
    </source>
</reference>
<sequence>MSGAELGDKVLLFELMKKGMIRPIDLSASPATGDTEPIVPVTFCITILHDVPRDVSVISWSLISKSSSWQRTRHAEEHRHKAQHAIHPLPAWLTALTGPRFKRGGFDPSVEWRSGGGVHSPTAGRRGLSHRLKRARQDSSFEVVASHIPLRQAKISQGICNRKECIQQAIGVRALLRNRQKDSRAAGKVRSGSAVTPCCFKALHLLRQATHSLCQCQVYLKYIQCSFSLTSEEESSWPESQRANTGSTNRPLAGVNQTSGQDADL</sequence>
<accession>A0A4Z2I2R3</accession>
<dbReference type="EMBL" id="SRLO01000148">
    <property type="protein sequence ID" value="TNN71542.1"/>
    <property type="molecule type" value="Genomic_DNA"/>
</dbReference>
<evidence type="ECO:0000256" key="1">
    <source>
        <dbReference type="SAM" id="MobiDB-lite"/>
    </source>
</evidence>
<protein>
    <submittedName>
        <fullName evidence="2">Uncharacterized protein</fullName>
    </submittedName>
</protein>
<proteinExistence type="predicted"/>
<evidence type="ECO:0000313" key="2">
    <source>
        <dbReference type="EMBL" id="TNN71542.1"/>
    </source>
</evidence>
<feature type="compositionally biased region" description="Polar residues" evidence="1">
    <location>
        <begin position="237"/>
        <end position="265"/>
    </location>
</feature>
<gene>
    <name evidence="2" type="ORF">EYF80_018228</name>
</gene>
<comment type="caution">
    <text evidence="2">The sequence shown here is derived from an EMBL/GenBank/DDBJ whole genome shotgun (WGS) entry which is preliminary data.</text>
</comment>
<feature type="region of interest" description="Disordered" evidence="1">
    <location>
        <begin position="234"/>
        <end position="265"/>
    </location>
</feature>
<dbReference type="Proteomes" id="UP000314294">
    <property type="component" value="Unassembled WGS sequence"/>
</dbReference>